<evidence type="ECO:0000313" key="1">
    <source>
        <dbReference type="EMBL" id="OCT75809.1"/>
    </source>
</evidence>
<protein>
    <submittedName>
        <fullName evidence="1">Uncharacterized protein</fullName>
    </submittedName>
</protein>
<dbReference type="AlphaFoldDB" id="A0A974CLU3"/>
<sequence>MQQLASLAFLLDLTGGKASIHFNPHYLMKRDLIRYLKCSLAQCTVFLWRIVPLKLQTDHLSFIVKI</sequence>
<dbReference type="EMBL" id="CM004476">
    <property type="protein sequence ID" value="OCT75809.1"/>
    <property type="molecule type" value="Genomic_DNA"/>
</dbReference>
<evidence type="ECO:0000313" key="2">
    <source>
        <dbReference type="Proteomes" id="UP000694892"/>
    </source>
</evidence>
<accession>A0A974CLU3</accession>
<gene>
    <name evidence="1" type="ORF">XELAEV_18030996mg</name>
</gene>
<name>A0A974CLU3_XENLA</name>
<proteinExistence type="predicted"/>
<reference evidence="2" key="1">
    <citation type="journal article" date="2016" name="Nature">
        <title>Genome evolution in the allotetraploid frog Xenopus laevis.</title>
        <authorList>
            <person name="Session A.M."/>
            <person name="Uno Y."/>
            <person name="Kwon T."/>
            <person name="Chapman J.A."/>
            <person name="Toyoda A."/>
            <person name="Takahashi S."/>
            <person name="Fukui A."/>
            <person name="Hikosaka A."/>
            <person name="Suzuki A."/>
            <person name="Kondo M."/>
            <person name="van Heeringen S.J."/>
            <person name="Quigley I."/>
            <person name="Heinz S."/>
            <person name="Ogino H."/>
            <person name="Ochi H."/>
            <person name="Hellsten U."/>
            <person name="Lyons J.B."/>
            <person name="Simakov O."/>
            <person name="Putnam N."/>
            <person name="Stites J."/>
            <person name="Kuroki Y."/>
            <person name="Tanaka T."/>
            <person name="Michiue T."/>
            <person name="Watanabe M."/>
            <person name="Bogdanovic O."/>
            <person name="Lister R."/>
            <person name="Georgiou G."/>
            <person name="Paranjpe S.S."/>
            <person name="van Kruijsbergen I."/>
            <person name="Shu S."/>
            <person name="Carlson J."/>
            <person name="Kinoshita T."/>
            <person name="Ohta Y."/>
            <person name="Mawaribuchi S."/>
            <person name="Jenkins J."/>
            <person name="Grimwood J."/>
            <person name="Schmutz J."/>
            <person name="Mitros T."/>
            <person name="Mozaffari S.V."/>
            <person name="Suzuki Y."/>
            <person name="Haramoto Y."/>
            <person name="Yamamoto T.S."/>
            <person name="Takagi C."/>
            <person name="Heald R."/>
            <person name="Miller K."/>
            <person name="Haudenschild C."/>
            <person name="Kitzman J."/>
            <person name="Nakayama T."/>
            <person name="Izutsu Y."/>
            <person name="Robert J."/>
            <person name="Fortriede J."/>
            <person name="Burns K."/>
            <person name="Lotay V."/>
            <person name="Karimi K."/>
            <person name="Yasuoka Y."/>
            <person name="Dichmann D.S."/>
            <person name="Flajnik M.F."/>
            <person name="Houston D.W."/>
            <person name="Shendure J."/>
            <person name="DuPasquier L."/>
            <person name="Vize P.D."/>
            <person name="Zorn A.M."/>
            <person name="Ito M."/>
            <person name="Marcotte E.M."/>
            <person name="Wallingford J.B."/>
            <person name="Ito Y."/>
            <person name="Asashima M."/>
            <person name="Ueno N."/>
            <person name="Matsuda Y."/>
            <person name="Veenstra G.J."/>
            <person name="Fujiyama A."/>
            <person name="Harland R.M."/>
            <person name="Taira M."/>
            <person name="Rokhsar D.S."/>
        </authorList>
    </citation>
    <scope>NUCLEOTIDE SEQUENCE [LARGE SCALE GENOMIC DNA]</scope>
    <source>
        <strain evidence="2">J</strain>
    </source>
</reference>
<organism evidence="1 2">
    <name type="scientific">Xenopus laevis</name>
    <name type="common">African clawed frog</name>
    <dbReference type="NCBI Taxonomy" id="8355"/>
    <lineage>
        <taxon>Eukaryota</taxon>
        <taxon>Metazoa</taxon>
        <taxon>Chordata</taxon>
        <taxon>Craniata</taxon>
        <taxon>Vertebrata</taxon>
        <taxon>Euteleostomi</taxon>
        <taxon>Amphibia</taxon>
        <taxon>Batrachia</taxon>
        <taxon>Anura</taxon>
        <taxon>Pipoidea</taxon>
        <taxon>Pipidae</taxon>
        <taxon>Xenopodinae</taxon>
        <taxon>Xenopus</taxon>
        <taxon>Xenopus</taxon>
    </lineage>
</organism>
<dbReference type="Proteomes" id="UP000694892">
    <property type="component" value="Chromosome 6L"/>
</dbReference>